<dbReference type="EC" id="2.1.1.56" evidence="2"/>
<evidence type="ECO:0000256" key="9">
    <source>
        <dbReference type="ARBA" id="ARBA00023242"/>
    </source>
</evidence>
<keyword evidence="5" id="KW-0808">Transferase</keyword>
<feature type="binding site" evidence="14">
    <location>
        <position position="149"/>
    </location>
    <ligand>
        <name>S-adenosyl-L-methionine</name>
        <dbReference type="ChEBI" id="CHEBI:59789"/>
    </ligand>
</feature>
<dbReference type="GO" id="GO:0003723">
    <property type="term" value="F:RNA binding"/>
    <property type="evidence" value="ECO:0007669"/>
    <property type="project" value="UniProtKB-KW"/>
</dbReference>
<dbReference type="AlphaFoldDB" id="A0A8H7SX13"/>
<keyword evidence="8" id="KW-0506">mRNA capping</keyword>
<dbReference type="InterPro" id="IPR004971">
    <property type="entry name" value="mRNA_G-N7_MeTrfase_dom"/>
</dbReference>
<dbReference type="PANTHER" id="PTHR12189:SF2">
    <property type="entry name" value="MRNA CAP GUANINE-N7 METHYLTRANSFERASE"/>
    <property type="match status" value="1"/>
</dbReference>
<evidence type="ECO:0000256" key="11">
    <source>
        <dbReference type="ARBA" id="ARBA00033387"/>
    </source>
</evidence>
<evidence type="ECO:0000256" key="12">
    <source>
        <dbReference type="ARBA" id="ARBA00044712"/>
    </source>
</evidence>
<keyword evidence="4" id="KW-0507">mRNA processing</keyword>
<keyword evidence="3" id="KW-0489">Methyltransferase</keyword>
<feature type="binding site" evidence="14">
    <location>
        <position position="58"/>
    </location>
    <ligand>
        <name>S-adenosyl-L-methionine</name>
        <dbReference type="ChEBI" id="CHEBI:59789"/>
    </ligand>
</feature>
<comment type="catalytic activity">
    <reaction evidence="12">
        <text>a 5'-end (5'-triphosphoguanosine)-ribonucleoside in mRNA + S-adenosyl-L-methionine = a 5'-end (N(7)-methyl 5'-triphosphoguanosine)-ribonucleoside in mRNA + S-adenosyl-L-homocysteine</text>
        <dbReference type="Rhea" id="RHEA:67008"/>
        <dbReference type="Rhea" id="RHEA-COMP:17166"/>
        <dbReference type="Rhea" id="RHEA-COMP:17167"/>
        <dbReference type="ChEBI" id="CHEBI:57856"/>
        <dbReference type="ChEBI" id="CHEBI:59789"/>
        <dbReference type="ChEBI" id="CHEBI:156461"/>
        <dbReference type="ChEBI" id="CHEBI:167617"/>
        <dbReference type="EC" id="2.1.1.56"/>
    </reaction>
</comment>
<evidence type="ECO:0000313" key="17">
    <source>
        <dbReference type="EMBL" id="KAG2236591.1"/>
    </source>
</evidence>
<feature type="domain" description="MRNA cap 0 methyltransferase" evidence="16">
    <location>
        <begin position="45"/>
        <end position="258"/>
    </location>
</feature>
<dbReference type="PIRSF" id="PIRSF028762">
    <property type="entry name" value="ABD1"/>
    <property type="match status" value="1"/>
</dbReference>
<evidence type="ECO:0000256" key="3">
    <source>
        <dbReference type="ARBA" id="ARBA00022603"/>
    </source>
</evidence>
<evidence type="ECO:0000256" key="4">
    <source>
        <dbReference type="ARBA" id="ARBA00022664"/>
    </source>
</evidence>
<evidence type="ECO:0000256" key="10">
    <source>
        <dbReference type="ARBA" id="ARBA00032772"/>
    </source>
</evidence>
<evidence type="ECO:0000256" key="13">
    <source>
        <dbReference type="ARBA" id="ARBA00049739"/>
    </source>
</evidence>
<feature type="binding site" evidence="14">
    <location>
        <position position="154"/>
    </location>
    <ligand>
        <name>S-adenosyl-L-methionine</name>
        <dbReference type="ChEBI" id="CHEBI:59789"/>
    </ligand>
</feature>
<keyword evidence="9" id="KW-0539">Nucleus</keyword>
<feature type="binding site" evidence="14">
    <location>
        <position position="98"/>
    </location>
    <ligand>
        <name>S-adenosyl-L-methionine</name>
        <dbReference type="ChEBI" id="CHEBI:59789"/>
    </ligand>
</feature>
<dbReference type="EMBL" id="JAEPRE010000015">
    <property type="protein sequence ID" value="KAG2236591.1"/>
    <property type="molecule type" value="Genomic_DNA"/>
</dbReference>
<gene>
    <name evidence="17" type="ORF">INT48_000145</name>
</gene>
<comment type="subcellular location">
    <subcellularLocation>
        <location evidence="1">Nucleus</location>
    </subcellularLocation>
</comment>
<keyword evidence="7" id="KW-0694">RNA-binding</keyword>
<name>A0A8H7SX13_9FUNG</name>
<proteinExistence type="predicted"/>
<evidence type="ECO:0000256" key="7">
    <source>
        <dbReference type="ARBA" id="ARBA00022884"/>
    </source>
</evidence>
<keyword evidence="6" id="KW-0949">S-adenosyl-L-methionine</keyword>
<dbReference type="Gene3D" id="3.40.50.150">
    <property type="entry name" value="Vaccinia Virus protein VP39"/>
    <property type="match status" value="1"/>
</dbReference>
<evidence type="ECO:0000313" key="18">
    <source>
        <dbReference type="Proteomes" id="UP000613177"/>
    </source>
</evidence>
<evidence type="ECO:0000256" key="8">
    <source>
        <dbReference type="ARBA" id="ARBA00023042"/>
    </source>
</evidence>
<evidence type="ECO:0000256" key="6">
    <source>
        <dbReference type="ARBA" id="ARBA00022691"/>
    </source>
</evidence>
<protein>
    <recommendedName>
        <fullName evidence="13">mRNA cap guanine-N(7) methyltransferase</fullName>
        <ecNumber evidence="2">2.1.1.56</ecNumber>
    </recommendedName>
    <alternativeName>
        <fullName evidence="10">mRNA (guanine-N(7))-methyltransferase</fullName>
    </alternativeName>
    <alternativeName>
        <fullName evidence="11">mRNA cap methyltransferase</fullName>
    </alternativeName>
</protein>
<feature type="binding site" evidence="14">
    <location>
        <position position="127"/>
    </location>
    <ligand>
        <name>S-adenosyl-L-methionine</name>
        <dbReference type="ChEBI" id="CHEBI:59789"/>
    </ligand>
</feature>
<evidence type="ECO:0000256" key="14">
    <source>
        <dbReference type="PIRSR" id="PIRSR028762-1"/>
    </source>
</evidence>
<evidence type="ECO:0000259" key="16">
    <source>
        <dbReference type="PROSITE" id="PS51562"/>
    </source>
</evidence>
<feature type="region of interest" description="Disordered" evidence="15">
    <location>
        <begin position="1"/>
        <end position="35"/>
    </location>
</feature>
<reference evidence="17" key="1">
    <citation type="submission" date="2021-01" db="EMBL/GenBank/DDBJ databases">
        <title>Metabolic potential, ecology and presence of endohyphal bacteria is reflected in genomic diversity of Mucoromycotina.</title>
        <authorList>
            <person name="Muszewska A."/>
            <person name="Okrasinska A."/>
            <person name="Steczkiewicz K."/>
            <person name="Drgas O."/>
            <person name="Orlowska M."/>
            <person name="Perlinska-Lenart U."/>
            <person name="Aleksandrzak-Piekarczyk T."/>
            <person name="Szatraj K."/>
            <person name="Zielenkiewicz U."/>
            <person name="Pilsyk S."/>
            <person name="Malc E."/>
            <person name="Mieczkowski P."/>
            <person name="Kruszewska J.S."/>
            <person name="Biernat P."/>
            <person name="Pawlowska J."/>
        </authorList>
    </citation>
    <scope>NUCLEOTIDE SEQUENCE</scope>
    <source>
        <strain evidence="17">WA0000018081</strain>
    </source>
</reference>
<dbReference type="PROSITE" id="PS51562">
    <property type="entry name" value="RNA_CAP0_MT"/>
    <property type="match status" value="1"/>
</dbReference>
<dbReference type="PANTHER" id="PTHR12189">
    <property type="entry name" value="MRNA GUANINE-7- METHYLTRANSFERASE"/>
    <property type="match status" value="1"/>
</dbReference>
<dbReference type="GO" id="GO:0005634">
    <property type="term" value="C:nucleus"/>
    <property type="evidence" value="ECO:0007669"/>
    <property type="project" value="UniProtKB-SubCell"/>
</dbReference>
<evidence type="ECO:0000256" key="1">
    <source>
        <dbReference type="ARBA" id="ARBA00004123"/>
    </source>
</evidence>
<keyword evidence="18" id="KW-1185">Reference proteome</keyword>
<organism evidence="17 18">
    <name type="scientific">Thamnidium elegans</name>
    <dbReference type="NCBI Taxonomy" id="101142"/>
    <lineage>
        <taxon>Eukaryota</taxon>
        <taxon>Fungi</taxon>
        <taxon>Fungi incertae sedis</taxon>
        <taxon>Mucoromycota</taxon>
        <taxon>Mucoromycotina</taxon>
        <taxon>Mucoromycetes</taxon>
        <taxon>Mucorales</taxon>
        <taxon>Mucorineae</taxon>
        <taxon>Mucoraceae</taxon>
        <taxon>Thamnidium</taxon>
    </lineage>
</organism>
<dbReference type="InterPro" id="IPR016899">
    <property type="entry name" value="mRNA_G-N7_MeTrfase_euk"/>
</dbReference>
<evidence type="ECO:0000256" key="2">
    <source>
        <dbReference type="ARBA" id="ARBA00011926"/>
    </source>
</evidence>
<comment type="caution">
    <text evidence="17">The sequence shown here is derived from an EMBL/GenBank/DDBJ whole genome shotgun (WGS) entry which is preliminary data.</text>
</comment>
<dbReference type="InterPro" id="IPR039753">
    <property type="entry name" value="RG7MT1"/>
</dbReference>
<dbReference type="Pfam" id="PF03291">
    <property type="entry name" value="mRNA_G-N7_MeTrfase"/>
    <property type="match status" value="1"/>
</dbReference>
<evidence type="ECO:0000256" key="15">
    <source>
        <dbReference type="SAM" id="MobiDB-lite"/>
    </source>
</evidence>
<evidence type="ECO:0000256" key="5">
    <source>
        <dbReference type="ARBA" id="ARBA00022679"/>
    </source>
</evidence>
<accession>A0A8H7SX13</accession>
<dbReference type="Proteomes" id="UP000613177">
    <property type="component" value="Unassembled WGS sequence"/>
</dbReference>
<dbReference type="SUPFAM" id="SSF53335">
    <property type="entry name" value="S-adenosyl-L-methionine-dependent methyltransferases"/>
    <property type="match status" value="1"/>
</dbReference>
<dbReference type="InterPro" id="IPR029063">
    <property type="entry name" value="SAM-dependent_MTases_sf"/>
</dbReference>
<dbReference type="CDD" id="cd02440">
    <property type="entry name" value="AdoMet_MTases"/>
    <property type="match status" value="1"/>
</dbReference>
<sequence length="258" mass="30375">MKRGYEQQEQQPYKSQRRQYDSTPSSVAQHYNERPDVGAVKRKESKIIRLRSFNNWVKSVLIHRYVRPNQNVFDMGCGKGGDLIKWAKARIHHLVAADIASVSLEQMQSRYKSLRDRTFTAEFYAMDCYQELIAPKLRPDLKFDTVSMQFCLHYAFENEKKARIMLQNVSNQLRSGGYFIGTMPDSNWIVKRVRQEPINSFGFGNSIYSITFDDIKDTEDERKKVGFTKFGCKYMFHLVDAVDCPEYLVHWPTFERYL</sequence>
<feature type="binding site" evidence="14">
    <location>
        <position position="76"/>
    </location>
    <ligand>
        <name>S-adenosyl-L-methionine</name>
        <dbReference type="ChEBI" id="CHEBI:59789"/>
    </ligand>
</feature>
<dbReference type="GO" id="GO:0004482">
    <property type="term" value="F:mRNA 5'-cap (guanine-N7-)-methyltransferase activity"/>
    <property type="evidence" value="ECO:0007669"/>
    <property type="project" value="UniProtKB-EC"/>
</dbReference>